<accession>A0A845AVI1</accession>
<keyword evidence="4" id="KW-1185">Reference proteome</keyword>
<proteinExistence type="predicted"/>
<name>A0A845AVI1_9SPHN</name>
<protein>
    <submittedName>
        <fullName evidence="3">Preprotein translocase subunit YajC</fullName>
    </submittedName>
</protein>
<evidence type="ECO:0000256" key="1">
    <source>
        <dbReference type="SAM" id="MobiDB-lite"/>
    </source>
</evidence>
<gene>
    <name evidence="3" type="ORF">GRI94_11765</name>
</gene>
<evidence type="ECO:0000313" key="3">
    <source>
        <dbReference type="EMBL" id="MXP32496.1"/>
    </source>
</evidence>
<sequence length="566" mass="59032">MKRVQYLSSIAAIALVMPAIAQAQAYGPDDAVTGGGDRSERSSRDERSERPQRKRATVTPYIEVSQVVLAELSPNDDVVTFSQVAAGVDASVQGRNNGGSVSLRYERNIGYGDAALDSDTVTGIARGYASVVPQVLTVEAGALAARTQVDNGGGASLNPVEGLGAEDESRIYSAYAGPNLATKVGEVAVSANYRFGYTRVEAPDAVVTTPGGPAVDVFDDSTTHSANASLGVKPNTVLPVGLGAGAGFYQEDISNLDQRVRDVYVRGDVTVPVTSEFAVVGGVGYEDVKVSSRDAVLDAGGAPVIDADGRFVTDTSAPRQIAFETDGLIWDVGVVWRPSRRTAFEAHYGRRYDSDTYYGSFAYAPNARSSVNLSVYDGVAGFGGVLNNALVALPTNFEANRNPLTGDLNGCVTSLEGGNCLGGALGSVRSAVFRSRGGVLSYSRAVGSRMNASVGIGYDRRTFIAAQGTVLAGADGLSEESFYGSIAVSGELGRNAGFSVNAYANYLTSDFTDTDATILGASAAYRRYIYGGLSARAAVALDYLNSEAAGEDLKTASALVGLRYDF</sequence>
<feature type="signal peptide" evidence="2">
    <location>
        <begin position="1"/>
        <end position="23"/>
    </location>
</feature>
<feature type="region of interest" description="Disordered" evidence="1">
    <location>
        <begin position="27"/>
        <end position="57"/>
    </location>
</feature>
<dbReference type="Proteomes" id="UP000446786">
    <property type="component" value="Unassembled WGS sequence"/>
</dbReference>
<evidence type="ECO:0000256" key="2">
    <source>
        <dbReference type="SAM" id="SignalP"/>
    </source>
</evidence>
<feature type="compositionally biased region" description="Basic and acidic residues" evidence="1">
    <location>
        <begin position="37"/>
        <end position="51"/>
    </location>
</feature>
<evidence type="ECO:0000313" key="4">
    <source>
        <dbReference type="Proteomes" id="UP000446786"/>
    </source>
</evidence>
<keyword evidence="2" id="KW-0732">Signal</keyword>
<dbReference type="RefSeq" id="WP_160779831.1">
    <property type="nucleotide sequence ID" value="NZ_WTYE01000001.1"/>
</dbReference>
<dbReference type="AlphaFoldDB" id="A0A845AVI1"/>
<comment type="caution">
    <text evidence="3">The sequence shown here is derived from an EMBL/GenBank/DDBJ whole genome shotgun (WGS) entry which is preliminary data.</text>
</comment>
<dbReference type="OrthoDB" id="7416805at2"/>
<dbReference type="SUPFAM" id="SSF56935">
    <property type="entry name" value="Porins"/>
    <property type="match status" value="1"/>
</dbReference>
<reference evidence="3 4" key="1">
    <citation type="submission" date="2019-12" db="EMBL/GenBank/DDBJ databases">
        <title>Genomic-based taxomic classification of the family Erythrobacteraceae.</title>
        <authorList>
            <person name="Xu L."/>
        </authorList>
    </citation>
    <scope>NUCLEOTIDE SEQUENCE [LARGE SCALE GENOMIC DNA]</scope>
    <source>
        <strain evidence="3 4">JCM 16677</strain>
    </source>
</reference>
<organism evidence="3 4">
    <name type="scientific">Parerythrobacter jejuensis</name>
    <dbReference type="NCBI Taxonomy" id="795812"/>
    <lineage>
        <taxon>Bacteria</taxon>
        <taxon>Pseudomonadati</taxon>
        <taxon>Pseudomonadota</taxon>
        <taxon>Alphaproteobacteria</taxon>
        <taxon>Sphingomonadales</taxon>
        <taxon>Erythrobacteraceae</taxon>
        <taxon>Parerythrobacter</taxon>
    </lineage>
</organism>
<dbReference type="EMBL" id="WTYE01000001">
    <property type="protein sequence ID" value="MXP32496.1"/>
    <property type="molecule type" value="Genomic_DNA"/>
</dbReference>
<feature type="chain" id="PRO_5032521196" evidence="2">
    <location>
        <begin position="24"/>
        <end position="566"/>
    </location>
</feature>